<accession>A0A6J7VPQ4</accession>
<protein>
    <submittedName>
        <fullName evidence="1">Uncharacterized protein</fullName>
    </submittedName>
</protein>
<gene>
    <name evidence="1" type="ORF">UFOVP141_36</name>
</gene>
<name>A0A6J7VPQ4_9CAUD</name>
<sequence length="70" mass="7806">MKYLPETPIGGELISLECEIDEDGCVAYTAYLGADEIEITSMDPAEAAALEREVERHFTIEFNHPVRCAM</sequence>
<organism evidence="1">
    <name type="scientific">uncultured Caudovirales phage</name>
    <dbReference type="NCBI Taxonomy" id="2100421"/>
    <lineage>
        <taxon>Viruses</taxon>
        <taxon>Duplodnaviria</taxon>
        <taxon>Heunggongvirae</taxon>
        <taxon>Uroviricota</taxon>
        <taxon>Caudoviricetes</taxon>
        <taxon>Peduoviridae</taxon>
        <taxon>Maltschvirus</taxon>
        <taxon>Maltschvirus maltsch</taxon>
    </lineage>
</organism>
<evidence type="ECO:0000313" key="1">
    <source>
        <dbReference type="EMBL" id="CAB5079716.1"/>
    </source>
</evidence>
<proteinExistence type="predicted"/>
<dbReference type="EMBL" id="LR798190">
    <property type="protein sequence ID" value="CAB5079716.1"/>
    <property type="molecule type" value="Genomic_DNA"/>
</dbReference>
<reference evidence="1" key="1">
    <citation type="submission" date="2020-05" db="EMBL/GenBank/DDBJ databases">
        <authorList>
            <person name="Chiriac C."/>
            <person name="Salcher M."/>
            <person name="Ghai R."/>
            <person name="Kavagutti S V."/>
        </authorList>
    </citation>
    <scope>NUCLEOTIDE SEQUENCE</scope>
</reference>